<dbReference type="InterPro" id="IPR036583">
    <property type="entry name" value="23S_rRNA_IVS_sf"/>
</dbReference>
<gene>
    <name evidence="2" type="ORF">S01H1_00961</name>
</gene>
<dbReference type="PANTHER" id="PTHR38471">
    <property type="entry name" value="FOUR HELIX BUNDLE PROTEIN"/>
    <property type="match status" value="1"/>
</dbReference>
<evidence type="ECO:0008006" key="3">
    <source>
        <dbReference type="Google" id="ProtNLM"/>
    </source>
</evidence>
<dbReference type="PANTHER" id="PTHR38471:SF2">
    <property type="entry name" value="FOUR HELIX BUNDLE PROTEIN"/>
    <property type="match status" value="1"/>
</dbReference>
<feature type="coiled-coil region" evidence="1">
    <location>
        <begin position="51"/>
        <end position="78"/>
    </location>
</feature>
<accession>X0TK20</accession>
<dbReference type="EMBL" id="BARS01000380">
    <property type="protein sequence ID" value="GAF76440.1"/>
    <property type="molecule type" value="Genomic_DNA"/>
</dbReference>
<organism evidence="2">
    <name type="scientific">marine sediment metagenome</name>
    <dbReference type="NCBI Taxonomy" id="412755"/>
    <lineage>
        <taxon>unclassified sequences</taxon>
        <taxon>metagenomes</taxon>
        <taxon>ecological metagenomes</taxon>
    </lineage>
</organism>
<sequence length="79" mass="8846">MSIPSNIAEGYGRKTTADYLRSLNIAYGSVCELETRVLLSGDLNYVNKENLKALEADAEEVERMLKALIKSLENKRLDP</sequence>
<dbReference type="SUPFAM" id="SSF158446">
    <property type="entry name" value="IVS-encoded protein-like"/>
    <property type="match status" value="1"/>
</dbReference>
<keyword evidence="1" id="KW-0175">Coiled coil</keyword>
<protein>
    <recommendedName>
        <fullName evidence="3">Four helix bundle protein</fullName>
    </recommendedName>
</protein>
<dbReference type="AlphaFoldDB" id="X0TK20"/>
<dbReference type="NCBIfam" id="TIGR02436">
    <property type="entry name" value="four helix bundle protein"/>
    <property type="match status" value="1"/>
</dbReference>
<proteinExistence type="predicted"/>
<dbReference type="Gene3D" id="1.20.1440.60">
    <property type="entry name" value="23S rRNA-intervening sequence"/>
    <property type="match status" value="1"/>
</dbReference>
<dbReference type="CDD" id="cd16377">
    <property type="entry name" value="23S_rRNA_IVP_like"/>
    <property type="match status" value="1"/>
</dbReference>
<dbReference type="InterPro" id="IPR012657">
    <property type="entry name" value="23S_rRNA-intervening_sequence"/>
</dbReference>
<name>X0TK20_9ZZZZ</name>
<evidence type="ECO:0000256" key="1">
    <source>
        <dbReference type="SAM" id="Coils"/>
    </source>
</evidence>
<comment type="caution">
    <text evidence="2">The sequence shown here is derived from an EMBL/GenBank/DDBJ whole genome shotgun (WGS) entry which is preliminary data.</text>
</comment>
<evidence type="ECO:0000313" key="2">
    <source>
        <dbReference type="EMBL" id="GAF76440.1"/>
    </source>
</evidence>
<dbReference type="Pfam" id="PF05635">
    <property type="entry name" value="23S_rRNA_IVP"/>
    <property type="match status" value="1"/>
</dbReference>
<reference evidence="2" key="1">
    <citation type="journal article" date="2014" name="Front. Microbiol.">
        <title>High frequency of phylogenetically diverse reductive dehalogenase-homologous genes in deep subseafloor sedimentary metagenomes.</title>
        <authorList>
            <person name="Kawai M."/>
            <person name="Futagami T."/>
            <person name="Toyoda A."/>
            <person name="Takaki Y."/>
            <person name="Nishi S."/>
            <person name="Hori S."/>
            <person name="Arai W."/>
            <person name="Tsubouchi T."/>
            <person name="Morono Y."/>
            <person name="Uchiyama I."/>
            <person name="Ito T."/>
            <person name="Fujiyama A."/>
            <person name="Inagaki F."/>
            <person name="Takami H."/>
        </authorList>
    </citation>
    <scope>NUCLEOTIDE SEQUENCE</scope>
    <source>
        <strain evidence="2">Expedition CK06-06</strain>
    </source>
</reference>